<protein>
    <submittedName>
        <fullName evidence="1">Uncharacterized protein</fullName>
    </submittedName>
</protein>
<keyword evidence="2" id="KW-1185">Reference proteome</keyword>
<comment type="caution">
    <text evidence="1">The sequence shown here is derived from an EMBL/GenBank/DDBJ whole genome shotgun (WGS) entry which is preliminary data.</text>
</comment>
<gene>
    <name evidence="1" type="ORF">C4D60_Mb03t14690</name>
</gene>
<evidence type="ECO:0000313" key="2">
    <source>
        <dbReference type="Proteomes" id="UP000317650"/>
    </source>
</evidence>
<dbReference type="Proteomes" id="UP000317650">
    <property type="component" value="Chromosome 3"/>
</dbReference>
<reference evidence="1 2" key="1">
    <citation type="journal article" date="2019" name="Nat. Plants">
        <title>Genome sequencing of Musa balbisiana reveals subgenome evolution and function divergence in polyploid bananas.</title>
        <authorList>
            <person name="Yao X."/>
        </authorList>
    </citation>
    <scope>NUCLEOTIDE SEQUENCE [LARGE SCALE GENOMIC DNA]</scope>
    <source>
        <strain evidence="2">cv. DH-PKW</strain>
        <tissue evidence="1">Leaves</tissue>
    </source>
</reference>
<organism evidence="1 2">
    <name type="scientific">Musa balbisiana</name>
    <name type="common">Banana</name>
    <dbReference type="NCBI Taxonomy" id="52838"/>
    <lineage>
        <taxon>Eukaryota</taxon>
        <taxon>Viridiplantae</taxon>
        <taxon>Streptophyta</taxon>
        <taxon>Embryophyta</taxon>
        <taxon>Tracheophyta</taxon>
        <taxon>Spermatophyta</taxon>
        <taxon>Magnoliopsida</taxon>
        <taxon>Liliopsida</taxon>
        <taxon>Zingiberales</taxon>
        <taxon>Musaceae</taxon>
        <taxon>Musa</taxon>
    </lineage>
</organism>
<evidence type="ECO:0000313" key="1">
    <source>
        <dbReference type="EMBL" id="THU58477.1"/>
    </source>
</evidence>
<proteinExistence type="predicted"/>
<accession>A0A4S8J9W8</accession>
<sequence>MVVVALHPLAPLPSHSPKSSALESISLSHLVAIEDTSTHPLSPSVCSHLKLSTTHKKCSATSPNPFATVLALCSNSLPYNDDDVDKL</sequence>
<name>A0A4S8J9W8_MUSBA</name>
<dbReference type="EMBL" id="PYDT01000006">
    <property type="protein sequence ID" value="THU58477.1"/>
    <property type="molecule type" value="Genomic_DNA"/>
</dbReference>
<dbReference type="AlphaFoldDB" id="A0A4S8J9W8"/>